<dbReference type="EMBL" id="JALJAT010000002">
    <property type="protein sequence ID" value="KAK4473891.1"/>
    <property type="molecule type" value="Genomic_DNA"/>
</dbReference>
<evidence type="ECO:0000313" key="4">
    <source>
        <dbReference type="Proteomes" id="UP001292079"/>
    </source>
</evidence>
<feature type="compositionally biased region" description="Polar residues" evidence="1">
    <location>
        <begin position="299"/>
        <end position="310"/>
    </location>
</feature>
<comment type="caution">
    <text evidence="3">The sequence shown here is derived from an EMBL/GenBank/DDBJ whole genome shotgun (WGS) entry which is preliminary data.</text>
</comment>
<keyword evidence="2" id="KW-1133">Transmembrane helix</keyword>
<evidence type="ECO:0000256" key="1">
    <source>
        <dbReference type="SAM" id="MobiDB-lite"/>
    </source>
</evidence>
<evidence type="ECO:0000313" key="3">
    <source>
        <dbReference type="EMBL" id="KAK4473891.1"/>
    </source>
</evidence>
<keyword evidence="2" id="KW-0472">Membrane</keyword>
<organism evidence="3 4">
    <name type="scientific">Schistosoma mekongi</name>
    <name type="common">Parasitic worm</name>
    <dbReference type="NCBI Taxonomy" id="38744"/>
    <lineage>
        <taxon>Eukaryota</taxon>
        <taxon>Metazoa</taxon>
        <taxon>Spiralia</taxon>
        <taxon>Lophotrochozoa</taxon>
        <taxon>Platyhelminthes</taxon>
        <taxon>Trematoda</taxon>
        <taxon>Digenea</taxon>
        <taxon>Strigeidida</taxon>
        <taxon>Schistosomatoidea</taxon>
        <taxon>Schistosomatidae</taxon>
        <taxon>Schistosoma</taxon>
    </lineage>
</organism>
<sequence>MENSDSESSLEQNSLASVINLFEQPYRSTVPTLHVINDVHSLTSSSNHSFNDTSNLTKHFSQSTDELELLSFVDNSFGQSFSPKNSDLICSQHLIPYYHRYIDRNKQSSSIQTLPKLSESFLSSQTSSVELNVLTNPSTVFPINVITNLHIPQYRPLPAHKLGIISEDLSSTFSVLNLTLKQQHESVFLQVSSSASTTLLPSSKSLSSGTTSFVSLSSVINTSLENQVVNTVNNRDNSLVQSYDRSSMRLMLTDYSLYNQQIYDYNKCSGEGSSALTCRSINNSEPSTSKVSHPGGDSGISNTSPDTYSLSEPGMVASASPYPFDNVESCNEYQEQRNFNVISQTIRNNPSYYSDNDKRDNKSRHKVEQYSIHNQHLYTPGYKVERNACISNISTNYSKIKQSHNENPHDIKQMFENNLCKFNEITSTFSLSTSSSSPSPAKNLSSLSSTSSSRSSSSSSSSSSSTPTNSSKSELFAVTLNRKLRNNLSGDDSTVYQQDTVHERRIKNKQSIATSFSLVSKRKCPCKEDSASDNTFCQTQHKYANNLIKIIYGILLTTVGFLLVCIQFNGKKTESLVFEVFLNFLLIGLFCHFLSFYATTYYKICCSYCNCCSVDSNLSSNQKHLYYFPYHKSRITDQLFSHNWNHEEVYRKRMNQTLNFENRQINIRHQRLDLIPLRDKNLISQSDNLQYHQLVTISNSVSLKPQLQNRKQKRRITSNFTHEDCYRILSKCEYIIQGFFCVGSIIIVMYYGNKFIKSFPHSSNLDMWYSLNHIYFKKSNTNQLVINSPTNTDNLFGHKNKYFLEKDNSIFKENNISNQHTLITNVSIISSNIPYIINKSSSDSIIFNYTIFNNQTNITSYNLSKVADFKQITYTNYLQLINNALWILLTVMQIPVMIRLRKLSLISKLKEFPYLVDTPVLYLNSSK</sequence>
<name>A0AAE2D756_SCHME</name>
<protein>
    <recommendedName>
        <fullName evidence="5">Transmembrane protein</fullName>
    </recommendedName>
</protein>
<dbReference type="Proteomes" id="UP001292079">
    <property type="component" value="Unassembled WGS sequence"/>
</dbReference>
<feature type="transmembrane region" description="Helical" evidence="2">
    <location>
        <begin position="550"/>
        <end position="568"/>
    </location>
</feature>
<feature type="transmembrane region" description="Helical" evidence="2">
    <location>
        <begin position="580"/>
        <end position="602"/>
    </location>
</feature>
<evidence type="ECO:0008006" key="5">
    <source>
        <dbReference type="Google" id="ProtNLM"/>
    </source>
</evidence>
<feature type="region of interest" description="Disordered" evidence="1">
    <location>
        <begin position="430"/>
        <end position="471"/>
    </location>
</feature>
<keyword evidence="2" id="KW-0812">Transmembrane</keyword>
<accession>A0AAE2D756</accession>
<reference evidence="3" key="1">
    <citation type="submission" date="2022-04" db="EMBL/GenBank/DDBJ databases">
        <authorList>
            <person name="Xu L."/>
            <person name="Lv Z."/>
        </authorList>
    </citation>
    <scope>NUCLEOTIDE SEQUENCE</scope>
    <source>
        <strain evidence="3">LV_2022a</strain>
    </source>
</reference>
<gene>
    <name evidence="3" type="ORF">MN116_003219</name>
</gene>
<feature type="region of interest" description="Disordered" evidence="1">
    <location>
        <begin position="283"/>
        <end position="313"/>
    </location>
</feature>
<feature type="transmembrane region" description="Helical" evidence="2">
    <location>
        <begin position="734"/>
        <end position="752"/>
    </location>
</feature>
<dbReference type="AlphaFoldDB" id="A0AAE2D756"/>
<keyword evidence="4" id="KW-1185">Reference proteome</keyword>
<proteinExistence type="predicted"/>
<evidence type="ECO:0000256" key="2">
    <source>
        <dbReference type="SAM" id="Phobius"/>
    </source>
</evidence>
<reference evidence="3" key="2">
    <citation type="journal article" date="2023" name="Infect Dis Poverty">
        <title>Chromosome-scale genome of the human blood fluke Schistosoma mekongi and its implications for public health.</title>
        <authorList>
            <person name="Zhou M."/>
            <person name="Xu L."/>
            <person name="Xu D."/>
            <person name="Chen W."/>
            <person name="Khan J."/>
            <person name="Hu Y."/>
            <person name="Huang H."/>
            <person name="Wei H."/>
            <person name="Zhang Y."/>
            <person name="Chusongsang P."/>
            <person name="Tanasarnprasert K."/>
            <person name="Hu X."/>
            <person name="Limpanont Y."/>
            <person name="Lv Z."/>
        </authorList>
    </citation>
    <scope>NUCLEOTIDE SEQUENCE</scope>
    <source>
        <strain evidence="3">LV_2022a</strain>
    </source>
</reference>